<keyword evidence="2" id="KW-1133">Transmembrane helix</keyword>
<reference evidence="3 4" key="1">
    <citation type="submission" date="2019-12" db="EMBL/GenBank/DDBJ databases">
        <authorList>
            <person name="Li M."/>
        </authorList>
    </citation>
    <scope>NUCLEOTIDE SEQUENCE [LARGE SCALE GENOMIC DNA]</scope>
    <source>
        <strain evidence="3 4">GBMRC 2046</strain>
    </source>
</reference>
<feature type="transmembrane region" description="Helical" evidence="2">
    <location>
        <begin position="111"/>
        <end position="129"/>
    </location>
</feature>
<evidence type="ECO:0000256" key="2">
    <source>
        <dbReference type="SAM" id="Phobius"/>
    </source>
</evidence>
<dbReference type="PANTHER" id="PTHR31881:SF6">
    <property type="entry name" value="OS09G0494600 PROTEIN"/>
    <property type="match status" value="1"/>
</dbReference>
<organism evidence="3 4">
    <name type="scientific">Stappia sediminis</name>
    <dbReference type="NCBI Taxonomy" id="2692190"/>
    <lineage>
        <taxon>Bacteria</taxon>
        <taxon>Pseudomonadati</taxon>
        <taxon>Pseudomonadota</taxon>
        <taxon>Alphaproteobacteria</taxon>
        <taxon>Hyphomicrobiales</taxon>
        <taxon>Stappiaceae</taxon>
        <taxon>Stappia</taxon>
    </lineage>
</organism>
<feature type="transmembrane region" description="Helical" evidence="2">
    <location>
        <begin position="190"/>
        <end position="212"/>
    </location>
</feature>
<evidence type="ECO:0000313" key="3">
    <source>
        <dbReference type="EMBL" id="MXN64129.1"/>
    </source>
</evidence>
<name>A0A7X3LS82_9HYPH</name>
<feature type="transmembrane region" description="Helical" evidence="2">
    <location>
        <begin position="72"/>
        <end position="90"/>
    </location>
</feature>
<dbReference type="InterPro" id="IPR006747">
    <property type="entry name" value="DUF599"/>
</dbReference>
<evidence type="ECO:0000313" key="4">
    <source>
        <dbReference type="Proteomes" id="UP000433101"/>
    </source>
</evidence>
<protein>
    <submittedName>
        <fullName evidence="3">DUF599 family protein</fullName>
    </submittedName>
</protein>
<feature type="region of interest" description="Disordered" evidence="1">
    <location>
        <begin position="230"/>
        <end position="253"/>
    </location>
</feature>
<sequence>MDVLSTMDFAALAWFVLAWLGFNVAVEYSPLKTLTLSNAMDDHRRRWMATMSARDVRIMDVGILNGLQQGTGFFASTSLLAIGGCFALLNSTERILQIATHLGLSASNAPVLWEIKVLGLTLIFAYAFFKFGWAYRLFNYTTILVGATPDVTRDEPELPRLFAAEAGDLMVQAGVHFNRGQRAFFFSIGYLGWFVDPRIFLATTLAVLIVLCRRQFFSRARSVATSAHQLPSSPSMRAVGSKIETGSSNPFTG</sequence>
<dbReference type="Pfam" id="PF04654">
    <property type="entry name" value="DUF599"/>
    <property type="match status" value="1"/>
</dbReference>
<dbReference type="PANTHER" id="PTHR31881">
    <property type="match status" value="1"/>
</dbReference>
<comment type="caution">
    <text evidence="3">The sequence shown here is derived from an EMBL/GenBank/DDBJ whole genome shotgun (WGS) entry which is preliminary data.</text>
</comment>
<accession>A0A7X3LS82</accession>
<keyword evidence="4" id="KW-1185">Reference proteome</keyword>
<dbReference type="AlphaFoldDB" id="A0A7X3LS82"/>
<evidence type="ECO:0000256" key="1">
    <source>
        <dbReference type="SAM" id="MobiDB-lite"/>
    </source>
</evidence>
<dbReference type="EMBL" id="WUMV01000002">
    <property type="protein sequence ID" value="MXN64129.1"/>
    <property type="molecule type" value="Genomic_DNA"/>
</dbReference>
<keyword evidence="2" id="KW-0472">Membrane</keyword>
<dbReference type="Proteomes" id="UP000433101">
    <property type="component" value="Unassembled WGS sequence"/>
</dbReference>
<keyword evidence="2" id="KW-0812">Transmembrane</keyword>
<gene>
    <name evidence="3" type="ORF">GR183_04380</name>
</gene>
<dbReference type="RefSeq" id="WP_160774386.1">
    <property type="nucleotide sequence ID" value="NZ_WUMV01000002.1"/>
</dbReference>
<feature type="compositionally biased region" description="Polar residues" evidence="1">
    <location>
        <begin position="244"/>
        <end position="253"/>
    </location>
</feature>
<proteinExistence type="predicted"/>